<protein>
    <submittedName>
        <fullName evidence="1">Uncharacterized protein</fullName>
    </submittedName>
</protein>
<reference evidence="1" key="1">
    <citation type="journal article" date="2012" name="PLoS ONE">
        <title>Gene sets for utilization of primary and secondary nutrition supplies in the distal gut of endangered iberian lynx.</title>
        <authorList>
            <person name="Alcaide M."/>
            <person name="Messina E."/>
            <person name="Richter M."/>
            <person name="Bargiela R."/>
            <person name="Peplies J."/>
            <person name="Huws S.A."/>
            <person name="Newbold C.J."/>
            <person name="Golyshin P.N."/>
            <person name="Simon M.A."/>
            <person name="Lopez G."/>
            <person name="Yakimov M.M."/>
            <person name="Ferrer M."/>
        </authorList>
    </citation>
    <scope>NUCLEOTIDE SEQUENCE</scope>
</reference>
<sequence>MSGCFIISAKESSWKFPENIQIIRCMDYSFKCRNIK</sequence>
<comment type="caution">
    <text evidence="1">The sequence shown here is derived from an EMBL/GenBank/DDBJ whole genome shotgun (WGS) entry which is preliminary data.</text>
</comment>
<gene>
    <name evidence="1" type="ORF">EVA_14672</name>
</gene>
<accession>J9G601</accession>
<organism evidence="1">
    <name type="scientific">gut metagenome</name>
    <dbReference type="NCBI Taxonomy" id="749906"/>
    <lineage>
        <taxon>unclassified sequences</taxon>
        <taxon>metagenomes</taxon>
        <taxon>organismal metagenomes</taxon>
    </lineage>
</organism>
<evidence type="ECO:0000313" key="1">
    <source>
        <dbReference type="EMBL" id="EJW97222.1"/>
    </source>
</evidence>
<dbReference type="AlphaFoldDB" id="J9G601"/>
<dbReference type="EMBL" id="AMCI01004875">
    <property type="protein sequence ID" value="EJW97222.1"/>
    <property type="molecule type" value="Genomic_DNA"/>
</dbReference>
<name>J9G601_9ZZZZ</name>
<proteinExistence type="predicted"/>